<name>A0ABY7CXR2_9BASI</name>
<accession>A0ABY7CXR2</accession>
<keyword evidence="2" id="KW-1185">Reference proteome</keyword>
<proteinExistence type="predicted"/>
<dbReference type="EMBL" id="CP110430">
    <property type="protein sequence ID" value="WAQ88787.1"/>
    <property type="molecule type" value="Genomic_DNA"/>
</dbReference>
<dbReference type="GeneID" id="77801255"/>
<dbReference type="PANTHER" id="PTHR33069">
    <property type="entry name" value="CHROMOSOME 7, WHOLE GENOME SHOTGUN SEQUENCE-RELATED"/>
    <property type="match status" value="1"/>
</dbReference>
<evidence type="ECO:0000313" key="1">
    <source>
        <dbReference type="EMBL" id="WAQ88787.1"/>
    </source>
</evidence>
<dbReference type="RefSeq" id="XP_053024342.1">
    <property type="nucleotide sequence ID" value="XM_053160360.1"/>
</dbReference>
<dbReference type="Proteomes" id="UP001164743">
    <property type="component" value="Chromosome 10A"/>
</dbReference>
<sequence>MSHSEPDDRGDTSSKIDKVTLELANLDHQYCDALWSTYRPDENDEMADELIGRTELIDELESSLLPSIRDQITSLLLRLDLQNLGKQLNANLDSISELASKIDQTLEKATSAVQSVSNYFEGYADGRNLGQCKSFRCGRLHTKLRTIIVTYLCPLFRSAGIFMRYWDLLRKDPENSEYRQEMVVWIGETYRLANICYGLTDKAIKWLKNSDLAMLQEDWLEAGEMVDRLEDLTKISADPTNDLKVDSEQGSIHELDSEEDSIYSGVDFHYDSITKNMTPRQRSRWTVVYPRPRDQFKDPAAAKSRPN</sequence>
<evidence type="ECO:0000313" key="2">
    <source>
        <dbReference type="Proteomes" id="UP001164743"/>
    </source>
</evidence>
<gene>
    <name evidence="1" type="ORF">PtA15_10A206</name>
</gene>
<reference evidence="1" key="1">
    <citation type="submission" date="2022-10" db="EMBL/GenBank/DDBJ databases">
        <title>Puccinia triticina Genome sequencing and assembly.</title>
        <authorList>
            <person name="Li C."/>
        </authorList>
    </citation>
    <scope>NUCLEOTIDE SEQUENCE</scope>
    <source>
        <strain evidence="1">Pt15</strain>
    </source>
</reference>
<dbReference type="PANTHER" id="PTHR33069:SF3">
    <property type="entry name" value="DYNEIN HEAVY CHAIN TAIL DOMAIN-CONTAINING PROTEIN"/>
    <property type="match status" value="1"/>
</dbReference>
<protein>
    <submittedName>
        <fullName evidence="1">Uncharacterized protein</fullName>
    </submittedName>
</protein>
<organism evidence="1 2">
    <name type="scientific">Puccinia triticina</name>
    <dbReference type="NCBI Taxonomy" id="208348"/>
    <lineage>
        <taxon>Eukaryota</taxon>
        <taxon>Fungi</taxon>
        <taxon>Dikarya</taxon>
        <taxon>Basidiomycota</taxon>
        <taxon>Pucciniomycotina</taxon>
        <taxon>Pucciniomycetes</taxon>
        <taxon>Pucciniales</taxon>
        <taxon>Pucciniaceae</taxon>
        <taxon>Puccinia</taxon>
    </lineage>
</organism>